<dbReference type="AlphaFoldDB" id="A0AAV7E6P7"/>
<evidence type="ECO:0000313" key="1">
    <source>
        <dbReference type="EMBL" id="KAG9443501.1"/>
    </source>
</evidence>
<dbReference type="Proteomes" id="UP000825729">
    <property type="component" value="Unassembled WGS sequence"/>
</dbReference>
<dbReference type="EMBL" id="JAINDJ010000006">
    <property type="protein sequence ID" value="KAG9443501.1"/>
    <property type="molecule type" value="Genomic_DNA"/>
</dbReference>
<gene>
    <name evidence="1" type="ORF">H6P81_014841</name>
</gene>
<protein>
    <submittedName>
        <fullName evidence="1">Uncharacterized protein</fullName>
    </submittedName>
</protein>
<reference evidence="1 2" key="1">
    <citation type="submission" date="2021-07" db="EMBL/GenBank/DDBJ databases">
        <title>The Aristolochia fimbriata genome: insights into angiosperm evolution, floral development and chemical biosynthesis.</title>
        <authorList>
            <person name="Jiao Y."/>
        </authorList>
    </citation>
    <scope>NUCLEOTIDE SEQUENCE [LARGE SCALE GENOMIC DNA]</scope>
    <source>
        <strain evidence="1">IBCAS-2021</strain>
        <tissue evidence="1">Leaf</tissue>
    </source>
</reference>
<comment type="caution">
    <text evidence="1">The sequence shown here is derived from an EMBL/GenBank/DDBJ whole genome shotgun (WGS) entry which is preliminary data.</text>
</comment>
<evidence type="ECO:0000313" key="2">
    <source>
        <dbReference type="Proteomes" id="UP000825729"/>
    </source>
</evidence>
<proteinExistence type="predicted"/>
<organism evidence="1 2">
    <name type="scientific">Aristolochia fimbriata</name>
    <name type="common">White veined hardy Dutchman's pipe vine</name>
    <dbReference type="NCBI Taxonomy" id="158543"/>
    <lineage>
        <taxon>Eukaryota</taxon>
        <taxon>Viridiplantae</taxon>
        <taxon>Streptophyta</taxon>
        <taxon>Embryophyta</taxon>
        <taxon>Tracheophyta</taxon>
        <taxon>Spermatophyta</taxon>
        <taxon>Magnoliopsida</taxon>
        <taxon>Magnoliidae</taxon>
        <taxon>Piperales</taxon>
        <taxon>Aristolochiaceae</taxon>
        <taxon>Aristolochia</taxon>
    </lineage>
</organism>
<name>A0AAV7E6P7_ARIFI</name>
<sequence length="239" mass="26283">MFQIPARIERKQSPDETQVIISRPKQRKAVKSELGVTRESLSRFGKRHPKAAEILKEIPGCTNIAPSRSPRRVVNPNGKREMVCRDAPLGQEYVDPLPPAALSETRCNSLGFHESNRLKRRVDQDRRSGESRRSALPLHLFILFVGFDGGGRGSTAAAELVVVLSDPLSLFLSDTSQRTWLPWTESRGSEGGHWSRGYDESGVSRALASPNAVPVAEGLLLLSPSSPWTSPDSAECDKC</sequence>
<accession>A0AAV7E6P7</accession>
<keyword evidence="2" id="KW-1185">Reference proteome</keyword>